<name>A0A7R8UNK3_HERIL</name>
<dbReference type="InterPro" id="IPR042421">
    <property type="entry name" value="C3orf33-like"/>
</dbReference>
<dbReference type="PANTHER" id="PTHR28434">
    <property type="entry name" value="PROTEIN C3ORF33"/>
    <property type="match status" value="1"/>
</dbReference>
<gene>
    <name evidence="1" type="ORF">HERILL_LOCUS6719</name>
</gene>
<evidence type="ECO:0000313" key="1">
    <source>
        <dbReference type="EMBL" id="CAD7083787.1"/>
    </source>
</evidence>
<evidence type="ECO:0008006" key="3">
    <source>
        <dbReference type="Google" id="ProtNLM"/>
    </source>
</evidence>
<dbReference type="AlphaFoldDB" id="A0A7R8UNK3"/>
<dbReference type="InParanoid" id="A0A7R8UNK3"/>
<evidence type="ECO:0000313" key="2">
    <source>
        <dbReference type="Proteomes" id="UP000594454"/>
    </source>
</evidence>
<dbReference type="FunCoup" id="A0A7R8UNK3">
    <property type="interactions" value="76"/>
</dbReference>
<sequence>MALEEKLSDYFERFCAYMQQDTKGVEIGVYTVSGLLFAVAYARVRPITKFGKPSDIPKRFIRNKARQYGSIAGVDPSAPGGPVLLIDHRPPLNALIPKGKLLPVKLTGISVNANGYSWLQTVAVDHDVEFIPLSRSGTSAECQVLMLCPHNQRQRLDLSEALLSLGFGKIENIQKHLQDDPIVKRYYKYLQNIEKNAKDQRLGLWALTLPPVSWPLRTLRNMYKSALLRVLPANRRLPELVR</sequence>
<dbReference type="InterPro" id="IPR035437">
    <property type="entry name" value="SNase_OB-fold_sf"/>
</dbReference>
<dbReference type="SUPFAM" id="SSF50199">
    <property type="entry name" value="Staphylococcal nuclease"/>
    <property type="match status" value="1"/>
</dbReference>
<proteinExistence type="predicted"/>
<dbReference type="PANTHER" id="PTHR28434:SF1">
    <property type="entry name" value="PROTEIN C3ORF33"/>
    <property type="match status" value="1"/>
</dbReference>
<dbReference type="OMA" id="ISERVMH"/>
<keyword evidence="2" id="KW-1185">Reference proteome</keyword>
<protein>
    <recommendedName>
        <fullName evidence="3">TNase-like domain-containing protein</fullName>
    </recommendedName>
</protein>
<accession>A0A7R8UNK3</accession>
<dbReference type="Gene3D" id="2.40.50.90">
    <property type="match status" value="1"/>
</dbReference>
<dbReference type="Proteomes" id="UP000594454">
    <property type="component" value="Chromosome 3"/>
</dbReference>
<dbReference type="EMBL" id="LR899011">
    <property type="protein sequence ID" value="CAD7083787.1"/>
    <property type="molecule type" value="Genomic_DNA"/>
</dbReference>
<organism evidence="1 2">
    <name type="scientific">Hermetia illucens</name>
    <name type="common">Black soldier fly</name>
    <dbReference type="NCBI Taxonomy" id="343691"/>
    <lineage>
        <taxon>Eukaryota</taxon>
        <taxon>Metazoa</taxon>
        <taxon>Ecdysozoa</taxon>
        <taxon>Arthropoda</taxon>
        <taxon>Hexapoda</taxon>
        <taxon>Insecta</taxon>
        <taxon>Pterygota</taxon>
        <taxon>Neoptera</taxon>
        <taxon>Endopterygota</taxon>
        <taxon>Diptera</taxon>
        <taxon>Brachycera</taxon>
        <taxon>Stratiomyomorpha</taxon>
        <taxon>Stratiomyidae</taxon>
        <taxon>Hermetiinae</taxon>
        <taxon>Hermetia</taxon>
    </lineage>
</organism>
<dbReference type="OrthoDB" id="6220511at2759"/>
<reference evidence="1 2" key="1">
    <citation type="submission" date="2020-11" db="EMBL/GenBank/DDBJ databases">
        <authorList>
            <person name="Wallbank WR R."/>
            <person name="Pardo Diaz C."/>
            <person name="Kozak K."/>
            <person name="Martin S."/>
            <person name="Jiggins C."/>
            <person name="Moest M."/>
            <person name="Warren A I."/>
            <person name="Generalovic N T."/>
            <person name="Byers J.R.P. K."/>
            <person name="Montejo-Kovacevich G."/>
            <person name="Yen C E."/>
        </authorList>
    </citation>
    <scope>NUCLEOTIDE SEQUENCE [LARGE SCALE GENOMIC DNA]</scope>
</reference>
<dbReference type="GO" id="GO:0005615">
    <property type="term" value="C:extracellular space"/>
    <property type="evidence" value="ECO:0007669"/>
    <property type="project" value="TreeGrafter"/>
</dbReference>